<proteinExistence type="inferred from homology"/>
<comment type="similarity">
    <text evidence="1 11">Belongs to the RNA polymerase alpha chain family.</text>
</comment>
<dbReference type="InterPro" id="IPR011260">
    <property type="entry name" value="RNAP_asu_C"/>
</dbReference>
<dbReference type="KEGG" id="mcob:NCTC10184_00043"/>
<dbReference type="Gene3D" id="2.170.120.12">
    <property type="entry name" value="DNA-directed RNA polymerase, insert domain"/>
    <property type="match status" value="1"/>
</dbReference>
<comment type="catalytic activity">
    <reaction evidence="10 11">
        <text>RNA(n) + a ribonucleoside 5'-triphosphate = RNA(n+1) + diphosphate</text>
        <dbReference type="Rhea" id="RHEA:21248"/>
        <dbReference type="Rhea" id="RHEA-COMP:14527"/>
        <dbReference type="Rhea" id="RHEA-COMP:17342"/>
        <dbReference type="ChEBI" id="CHEBI:33019"/>
        <dbReference type="ChEBI" id="CHEBI:61557"/>
        <dbReference type="ChEBI" id="CHEBI:140395"/>
        <dbReference type="EC" id="2.7.7.6"/>
    </reaction>
</comment>
<evidence type="ECO:0000256" key="12">
    <source>
        <dbReference type="SAM" id="Coils"/>
    </source>
</evidence>
<dbReference type="SMART" id="SM00662">
    <property type="entry name" value="RPOLD"/>
    <property type="match status" value="1"/>
</dbReference>
<keyword evidence="12" id="KW-0175">Coiled coil</keyword>
<organism evidence="14 15">
    <name type="scientific">Mycoplasmopsis columbinasalis</name>
    <dbReference type="NCBI Taxonomy" id="114880"/>
    <lineage>
        <taxon>Bacteria</taxon>
        <taxon>Bacillati</taxon>
        <taxon>Mycoplasmatota</taxon>
        <taxon>Mycoplasmoidales</taxon>
        <taxon>Metamycoplasmataceae</taxon>
        <taxon>Mycoplasmopsis</taxon>
    </lineage>
</organism>
<feature type="region of interest" description="Alpha C-terminal domain (alpha-CTD)" evidence="11">
    <location>
        <begin position="269"/>
        <end position="335"/>
    </location>
</feature>
<evidence type="ECO:0000313" key="14">
    <source>
        <dbReference type="EMBL" id="VEU77829.1"/>
    </source>
</evidence>
<dbReference type="NCBIfam" id="TIGR02027">
    <property type="entry name" value="rpoA"/>
    <property type="match status" value="1"/>
</dbReference>
<dbReference type="RefSeq" id="WP_129622692.1">
    <property type="nucleotide sequence ID" value="NZ_LR215043.1"/>
</dbReference>
<evidence type="ECO:0000313" key="15">
    <source>
        <dbReference type="Proteomes" id="UP000290876"/>
    </source>
</evidence>
<dbReference type="GO" id="GO:0003899">
    <property type="term" value="F:DNA-directed RNA polymerase activity"/>
    <property type="evidence" value="ECO:0007669"/>
    <property type="project" value="UniProtKB-UniRule"/>
</dbReference>
<dbReference type="GO" id="GO:0006351">
    <property type="term" value="P:DNA-templated transcription"/>
    <property type="evidence" value="ECO:0007669"/>
    <property type="project" value="UniProtKB-UniRule"/>
</dbReference>
<dbReference type="SUPFAM" id="SSF47789">
    <property type="entry name" value="C-terminal domain of RNA polymerase alpha subunit"/>
    <property type="match status" value="1"/>
</dbReference>
<name>A0A449B9H0_9BACT</name>
<dbReference type="Pfam" id="PF01193">
    <property type="entry name" value="RNA_pol_L"/>
    <property type="match status" value="1"/>
</dbReference>
<dbReference type="SUPFAM" id="SSF56553">
    <property type="entry name" value="Insert subdomain of RNA polymerase alpha subunit"/>
    <property type="match status" value="1"/>
</dbReference>
<evidence type="ECO:0000256" key="7">
    <source>
        <dbReference type="ARBA" id="ARBA00023163"/>
    </source>
</evidence>
<dbReference type="CDD" id="cd06928">
    <property type="entry name" value="RNAP_alpha_NTD"/>
    <property type="match status" value="1"/>
</dbReference>
<sequence length="335" mass="37638">MEKMNKLTYEQIKDSQSQNKNVATFSLKPLERGFANTLGVPLRRVLLSSITALAVFAVKIEGVNHEFQTIPGVEEDVVRLILNLRKIKFQYDPSLVNDDEIIKVTLTSPNTGEITSRNLEVNNLNIEIINKSEKIATVTKANALTLEMFLRPGRGFVPADDNKKIIAQSNFLARANSSIKSGAFIPTDSNFSPIQKVNYEVLQLNTSSPKIEEELRFTIESNGAIDPKFAIQQACEILIGHFQVIGSVDDLKVEIFLEEKEVKAKEEENDIDISQLQLSVRSLNALRRIGKTKLSEIADMTQEQLEQTKNLGRKSIDEIINILKENGRDLRKGEE</sequence>
<dbReference type="Gene3D" id="1.10.150.20">
    <property type="entry name" value="5' to 3' exonuclease, C-terminal subdomain"/>
    <property type="match status" value="1"/>
</dbReference>
<evidence type="ECO:0000256" key="11">
    <source>
        <dbReference type="HAMAP-Rule" id="MF_00059"/>
    </source>
</evidence>
<dbReference type="GO" id="GO:0046983">
    <property type="term" value="F:protein dimerization activity"/>
    <property type="evidence" value="ECO:0007669"/>
    <property type="project" value="InterPro"/>
</dbReference>
<comment type="subunit">
    <text evidence="11">Homodimer. The RNAP catalytic core consists of 2 alpha, 1 beta, 1 beta' and 1 omega subunit. When a sigma factor is associated with the core the holoenzyme is formed, which can initiate transcription.</text>
</comment>
<dbReference type="GO" id="GO:0005737">
    <property type="term" value="C:cytoplasm"/>
    <property type="evidence" value="ECO:0007669"/>
    <property type="project" value="UniProtKB-ARBA"/>
</dbReference>
<accession>A0A449B9H0</accession>
<evidence type="ECO:0000256" key="6">
    <source>
        <dbReference type="ARBA" id="ARBA00022695"/>
    </source>
</evidence>
<evidence type="ECO:0000256" key="10">
    <source>
        <dbReference type="ARBA" id="ARBA00048552"/>
    </source>
</evidence>
<dbReference type="SUPFAM" id="SSF55257">
    <property type="entry name" value="RBP11-like subunits of RNA polymerase"/>
    <property type="match status" value="1"/>
</dbReference>
<evidence type="ECO:0000256" key="9">
    <source>
        <dbReference type="ARBA" id="ARBA00033070"/>
    </source>
</evidence>
<keyword evidence="6 11" id="KW-0548">Nucleotidyltransferase</keyword>
<evidence type="ECO:0000256" key="8">
    <source>
        <dbReference type="ARBA" id="ARBA00032524"/>
    </source>
</evidence>
<dbReference type="InterPro" id="IPR011773">
    <property type="entry name" value="DNA-dir_RpoA"/>
</dbReference>
<comment type="function">
    <text evidence="11">DNA-dependent RNA polymerase catalyzes the transcription of DNA into RNA using the four ribonucleoside triphosphates as substrates.</text>
</comment>
<dbReference type="EC" id="2.7.7.6" evidence="2 11"/>
<evidence type="ECO:0000256" key="1">
    <source>
        <dbReference type="ARBA" id="ARBA00007123"/>
    </source>
</evidence>
<reference evidence="14 15" key="1">
    <citation type="submission" date="2019-01" db="EMBL/GenBank/DDBJ databases">
        <authorList>
            <consortium name="Pathogen Informatics"/>
        </authorList>
    </citation>
    <scope>NUCLEOTIDE SEQUENCE [LARGE SCALE GENOMIC DNA]</scope>
    <source>
        <strain evidence="14 15">NCTC10184</strain>
    </source>
</reference>
<feature type="coiled-coil region" evidence="12">
    <location>
        <begin position="248"/>
        <end position="277"/>
    </location>
</feature>
<dbReference type="AlphaFoldDB" id="A0A449B9H0"/>
<evidence type="ECO:0000256" key="5">
    <source>
        <dbReference type="ARBA" id="ARBA00022679"/>
    </source>
</evidence>
<evidence type="ECO:0000256" key="4">
    <source>
        <dbReference type="ARBA" id="ARBA00022478"/>
    </source>
</evidence>
<evidence type="ECO:0000256" key="2">
    <source>
        <dbReference type="ARBA" id="ARBA00012418"/>
    </source>
</evidence>
<feature type="region of interest" description="Alpha N-terminal domain (alpha-NTD)" evidence="11">
    <location>
        <begin position="1"/>
        <end position="259"/>
    </location>
</feature>
<feature type="domain" description="DNA-directed RNA polymerase RpoA/D/Rpb3-type" evidence="13">
    <location>
        <begin position="22"/>
        <end position="248"/>
    </location>
</feature>
<dbReference type="OrthoDB" id="9805706at2"/>
<dbReference type="Gene3D" id="3.30.1360.10">
    <property type="entry name" value="RNA polymerase, RBP11-like subunit"/>
    <property type="match status" value="1"/>
</dbReference>
<dbReference type="GO" id="GO:0000428">
    <property type="term" value="C:DNA-directed RNA polymerase complex"/>
    <property type="evidence" value="ECO:0007669"/>
    <property type="project" value="UniProtKB-KW"/>
</dbReference>
<dbReference type="EMBL" id="LR215043">
    <property type="protein sequence ID" value="VEU77829.1"/>
    <property type="molecule type" value="Genomic_DNA"/>
</dbReference>
<dbReference type="InterPro" id="IPR036603">
    <property type="entry name" value="RBP11-like"/>
</dbReference>
<protein>
    <recommendedName>
        <fullName evidence="3 11">DNA-directed RNA polymerase subunit alpha</fullName>
        <shortName evidence="11">RNAP subunit alpha</shortName>
        <ecNumber evidence="2 11">2.7.7.6</ecNumber>
    </recommendedName>
    <alternativeName>
        <fullName evidence="9 11">RNA polymerase subunit alpha</fullName>
    </alternativeName>
    <alternativeName>
        <fullName evidence="8 11">Transcriptase subunit alpha</fullName>
    </alternativeName>
</protein>
<dbReference type="Pfam" id="PF01000">
    <property type="entry name" value="RNA_pol_A_bac"/>
    <property type="match status" value="1"/>
</dbReference>
<dbReference type="Proteomes" id="UP000290876">
    <property type="component" value="Chromosome"/>
</dbReference>
<dbReference type="InterPro" id="IPR011263">
    <property type="entry name" value="DNA-dir_RNA_pol_RpoA/D/Rpb3"/>
</dbReference>
<dbReference type="InterPro" id="IPR036643">
    <property type="entry name" value="RNApol_insert_sf"/>
</dbReference>
<dbReference type="Pfam" id="PF03118">
    <property type="entry name" value="RNA_pol_A_CTD"/>
    <property type="match status" value="1"/>
</dbReference>
<gene>
    <name evidence="11 14" type="primary">rpoA</name>
    <name evidence="14" type="ORF">NCTC10184_00043</name>
</gene>
<keyword evidence="15" id="KW-1185">Reference proteome</keyword>
<dbReference type="GO" id="GO:0003677">
    <property type="term" value="F:DNA binding"/>
    <property type="evidence" value="ECO:0007669"/>
    <property type="project" value="UniProtKB-UniRule"/>
</dbReference>
<evidence type="ECO:0000259" key="13">
    <source>
        <dbReference type="SMART" id="SM00662"/>
    </source>
</evidence>
<comment type="domain">
    <text evidence="11">The N-terminal domain is essential for RNAP assembly and basal transcription, whereas the C-terminal domain is involved in interaction with transcriptional regulators and with upstream promoter elements.</text>
</comment>
<dbReference type="InterPro" id="IPR011262">
    <property type="entry name" value="DNA-dir_RNA_pol_insert"/>
</dbReference>
<dbReference type="NCBIfam" id="NF003519">
    <property type="entry name" value="PRK05182.2-5"/>
    <property type="match status" value="1"/>
</dbReference>
<keyword evidence="4 11" id="KW-0240">DNA-directed RNA polymerase</keyword>
<keyword evidence="5 11" id="KW-0808">Transferase</keyword>
<dbReference type="HAMAP" id="MF_00059">
    <property type="entry name" value="RNApol_bact_RpoA"/>
    <property type="match status" value="1"/>
</dbReference>
<evidence type="ECO:0000256" key="3">
    <source>
        <dbReference type="ARBA" id="ARBA00015972"/>
    </source>
</evidence>
<keyword evidence="7 11" id="KW-0804">Transcription</keyword>